<protein>
    <submittedName>
        <fullName evidence="8">Membrane protein</fullName>
    </submittedName>
</protein>
<proteinExistence type="predicted"/>
<comment type="caution">
    <text evidence="8">The sequence shown here is derived from an EMBL/GenBank/DDBJ whole genome shotgun (WGS) entry which is preliminary data.</text>
</comment>
<feature type="transmembrane region" description="Helical" evidence="6">
    <location>
        <begin position="25"/>
        <end position="46"/>
    </location>
</feature>
<feature type="transmembrane region" description="Helical" evidence="6">
    <location>
        <begin position="52"/>
        <end position="72"/>
    </location>
</feature>
<dbReference type="GO" id="GO:0005886">
    <property type="term" value="C:plasma membrane"/>
    <property type="evidence" value="ECO:0007669"/>
    <property type="project" value="UniProtKB-SubCell"/>
</dbReference>
<organism evidence="8 9">
    <name type="scientific">Catellatospora chokoriensis</name>
    <dbReference type="NCBI Taxonomy" id="310353"/>
    <lineage>
        <taxon>Bacteria</taxon>
        <taxon>Bacillati</taxon>
        <taxon>Actinomycetota</taxon>
        <taxon>Actinomycetes</taxon>
        <taxon>Micromonosporales</taxon>
        <taxon>Micromonosporaceae</taxon>
        <taxon>Catellatospora</taxon>
    </lineage>
</organism>
<dbReference type="PANTHER" id="PTHR34187:SF2">
    <property type="entry name" value="DUF202 DOMAIN-CONTAINING PROTEIN"/>
    <property type="match status" value="1"/>
</dbReference>
<keyword evidence="3 6" id="KW-0812">Transmembrane</keyword>
<evidence type="ECO:0000256" key="6">
    <source>
        <dbReference type="SAM" id="Phobius"/>
    </source>
</evidence>
<keyword evidence="2" id="KW-1003">Cell membrane</keyword>
<evidence type="ECO:0000313" key="8">
    <source>
        <dbReference type="EMBL" id="GIF93718.1"/>
    </source>
</evidence>
<dbReference type="InterPro" id="IPR003807">
    <property type="entry name" value="DUF202"/>
</dbReference>
<dbReference type="AlphaFoldDB" id="A0A8J3NVA0"/>
<keyword evidence="4 6" id="KW-1133">Transmembrane helix</keyword>
<evidence type="ECO:0000256" key="3">
    <source>
        <dbReference type="ARBA" id="ARBA00022692"/>
    </source>
</evidence>
<sequence length="114" mass="11934">MTTRDDEPGRLDIDVRFLLANERTLLAWLRTALTLMAGGVALAQLAHDRPPLQAIGVGLLILGSIGGLIGYVRFRATGHAIRSGQLPTPGHGPALMTAGVVTLAAVLVTVYLLG</sequence>
<keyword evidence="5 6" id="KW-0472">Membrane</keyword>
<evidence type="ECO:0000256" key="2">
    <source>
        <dbReference type="ARBA" id="ARBA00022475"/>
    </source>
</evidence>
<evidence type="ECO:0000259" key="7">
    <source>
        <dbReference type="Pfam" id="PF02656"/>
    </source>
</evidence>
<comment type="subcellular location">
    <subcellularLocation>
        <location evidence="1">Cell membrane</location>
        <topology evidence="1">Multi-pass membrane protein</topology>
    </subcellularLocation>
</comment>
<evidence type="ECO:0000256" key="1">
    <source>
        <dbReference type="ARBA" id="ARBA00004651"/>
    </source>
</evidence>
<dbReference type="InterPro" id="IPR052053">
    <property type="entry name" value="IM_YidH-like"/>
</dbReference>
<evidence type="ECO:0000313" key="9">
    <source>
        <dbReference type="Proteomes" id="UP000619293"/>
    </source>
</evidence>
<dbReference type="Proteomes" id="UP000619293">
    <property type="component" value="Unassembled WGS sequence"/>
</dbReference>
<reference evidence="8 9" key="1">
    <citation type="submission" date="2021-01" db="EMBL/GenBank/DDBJ databases">
        <title>Whole genome shotgun sequence of Catellatospora chokoriensis NBRC 107358.</title>
        <authorList>
            <person name="Komaki H."/>
            <person name="Tamura T."/>
        </authorList>
    </citation>
    <scope>NUCLEOTIDE SEQUENCE [LARGE SCALE GENOMIC DNA]</scope>
    <source>
        <strain evidence="8 9">NBRC 107358</strain>
    </source>
</reference>
<evidence type="ECO:0000256" key="5">
    <source>
        <dbReference type="ARBA" id="ARBA00023136"/>
    </source>
</evidence>
<dbReference type="RefSeq" id="WP_191842740.1">
    <property type="nucleotide sequence ID" value="NZ_BAAALB010000027.1"/>
</dbReference>
<gene>
    <name evidence="8" type="primary">yidH</name>
    <name evidence="8" type="ORF">Cch02nite_71620</name>
</gene>
<feature type="transmembrane region" description="Helical" evidence="6">
    <location>
        <begin position="93"/>
        <end position="113"/>
    </location>
</feature>
<feature type="domain" description="DUF202" evidence="7">
    <location>
        <begin position="16"/>
        <end position="79"/>
    </location>
</feature>
<dbReference type="Pfam" id="PF02656">
    <property type="entry name" value="DUF202"/>
    <property type="match status" value="1"/>
</dbReference>
<name>A0A8J3NVA0_9ACTN</name>
<evidence type="ECO:0000256" key="4">
    <source>
        <dbReference type="ARBA" id="ARBA00022989"/>
    </source>
</evidence>
<dbReference type="PANTHER" id="PTHR34187">
    <property type="entry name" value="FGR18P"/>
    <property type="match status" value="1"/>
</dbReference>
<keyword evidence="9" id="KW-1185">Reference proteome</keyword>
<dbReference type="EMBL" id="BONG01000071">
    <property type="protein sequence ID" value="GIF93718.1"/>
    <property type="molecule type" value="Genomic_DNA"/>
</dbReference>
<accession>A0A8J3NVA0</accession>